<accession>A0ABS6EL68</accession>
<dbReference type="Pfam" id="PF06605">
    <property type="entry name" value="Prophage_tail"/>
    <property type="match status" value="1"/>
</dbReference>
<reference evidence="3 4" key="1">
    <citation type="submission" date="2021-06" db="EMBL/GenBank/DDBJ databases">
        <authorList>
            <person name="Sun Q."/>
            <person name="Li D."/>
        </authorList>
    </citation>
    <scope>NUCLEOTIDE SEQUENCE [LARGE SCALE GENOMIC DNA]</scope>
    <source>
        <strain evidence="3 4">MSJ-11</strain>
    </source>
</reference>
<evidence type="ECO:0000313" key="3">
    <source>
        <dbReference type="EMBL" id="MBU5485957.1"/>
    </source>
</evidence>
<evidence type="ECO:0000259" key="2">
    <source>
        <dbReference type="Pfam" id="PF06605"/>
    </source>
</evidence>
<name>A0ABS6EL68_9CLOT</name>
<dbReference type="NCBIfam" id="TIGR01665">
    <property type="entry name" value="put_anti_recept"/>
    <property type="match status" value="1"/>
</dbReference>
<protein>
    <submittedName>
        <fullName evidence="3">Phage tail protein</fullName>
    </submittedName>
</protein>
<dbReference type="Proteomes" id="UP000726170">
    <property type="component" value="Unassembled WGS sequence"/>
</dbReference>
<organism evidence="3 4">
    <name type="scientific">Clostridium mobile</name>
    <dbReference type="NCBI Taxonomy" id="2841512"/>
    <lineage>
        <taxon>Bacteria</taxon>
        <taxon>Bacillati</taxon>
        <taxon>Bacillota</taxon>
        <taxon>Clostridia</taxon>
        <taxon>Eubacteriales</taxon>
        <taxon>Clostridiaceae</taxon>
        <taxon>Clostridium</taxon>
    </lineage>
</organism>
<dbReference type="InterPro" id="IPR007119">
    <property type="entry name" value="Phage_tail_spike_N"/>
</dbReference>
<keyword evidence="1" id="KW-0175">Coiled coil</keyword>
<dbReference type="InterPro" id="IPR010572">
    <property type="entry name" value="Tail_dom"/>
</dbReference>
<dbReference type="EMBL" id="JAHLQF010000004">
    <property type="protein sequence ID" value="MBU5485957.1"/>
    <property type="molecule type" value="Genomic_DNA"/>
</dbReference>
<gene>
    <name evidence="3" type="ORF">KQI86_16675</name>
</gene>
<dbReference type="RefSeq" id="WP_216440554.1">
    <property type="nucleotide sequence ID" value="NZ_JAHLQF010000004.1"/>
</dbReference>
<evidence type="ECO:0000256" key="1">
    <source>
        <dbReference type="SAM" id="Coils"/>
    </source>
</evidence>
<keyword evidence="4" id="KW-1185">Reference proteome</keyword>
<comment type="caution">
    <text evidence="3">The sequence shown here is derived from an EMBL/GenBank/DDBJ whole genome shotgun (WGS) entry which is preliminary data.</text>
</comment>
<evidence type="ECO:0000313" key="4">
    <source>
        <dbReference type="Proteomes" id="UP000726170"/>
    </source>
</evidence>
<feature type="domain" description="Tail spike" evidence="2">
    <location>
        <begin position="89"/>
        <end position="344"/>
    </location>
</feature>
<sequence>MIKIYDSREMDFTHNGICILEPSYCVVEEELNGIYELELEHSIDTNDRWQYLVEGNIIKASTPQGDQLFRICRKQKTMNNVFVNARHIFYDLVDNFLEDVRPTNLNGAGALEWILSNTQYHHNFKSTSDIETLNTAYFIRKNPVEAINTVIEKWSGELVRDNYIIKLLTQRGEDRGVTIRYGKNLIGIEEQLDLDSVITKLVPQGFNGLLLPERYIDSPLINNYPHPKICKFEFSNVKIDEENGITEEKAVTELRKVATDWMDKNKIDIPKVNYTVNFVELSKTEKYKDYAVLERVYLGDIVTVKHEKLGFDLKSKVIKYRWDSIREKYIEIELGNFKENIADSFRDIDKTLNEISDAMEIGKSDLSKAIDNATDLLTTAMSGYVLKRENEILIMDTKDVMTAQKVWRWNVNGLGYSNTGYNGNFELAMTMDGAIVADFITTGVLNANLIKAGLLKSKKGNTWINMDDGTFNFADRVKFDGNTFDINISGTKTEKEINDKVAETEKNAKEYTDTNIDNVNAEMEKVTEKISNVELKVTPDAIVGTVTESNKFLKHTLTPKSSKLTVERAGLSLNPLESYNYTGGTVYQVNEPITIKSSEIIYNYLSEVQVNDTDIYSYDNAQNVYKEIKTEIKQTSDKISLVVKEDNSINGDSLVGAINLSSKKIEMKSLNIDLAGYVTFNSLSQSGKTTINGDNIRTGKVASLNGYSYFDLANNRFRIGNSSNYSMYFDGNNLNFGSNVSLSWGNLPSSVASTSDIVSENRVTQITYNAISTASISADQITTGTLATEMLLGNVLNFNNGHSIDNRNNAFRFRYSDYSYMLINGDTTSFYINGGLRAEVRQDGFYNVRNGVGYKLSEAGGTSLIPKFG</sequence>
<feature type="coiled-coil region" evidence="1">
    <location>
        <begin position="494"/>
        <end position="536"/>
    </location>
</feature>
<proteinExistence type="predicted"/>